<dbReference type="EMBL" id="GBXM01083102">
    <property type="protein sequence ID" value="JAH25475.1"/>
    <property type="molecule type" value="Transcribed_RNA"/>
</dbReference>
<dbReference type="AlphaFoldDB" id="A0A0E9RAH1"/>
<protein>
    <submittedName>
        <fullName evidence="1">Uncharacterized protein</fullName>
    </submittedName>
</protein>
<accession>A0A0E9RAH1</accession>
<reference evidence="1" key="2">
    <citation type="journal article" date="2015" name="Fish Shellfish Immunol.">
        <title>Early steps in the European eel (Anguilla anguilla)-Vibrio vulnificus interaction in the gills: Role of the RtxA13 toxin.</title>
        <authorList>
            <person name="Callol A."/>
            <person name="Pajuelo D."/>
            <person name="Ebbesson L."/>
            <person name="Teles M."/>
            <person name="MacKenzie S."/>
            <person name="Amaro C."/>
        </authorList>
    </citation>
    <scope>NUCLEOTIDE SEQUENCE</scope>
</reference>
<name>A0A0E9RAH1_ANGAN</name>
<evidence type="ECO:0000313" key="1">
    <source>
        <dbReference type="EMBL" id="JAH25475.1"/>
    </source>
</evidence>
<sequence>MLSPLTTPKLVVLAKECLASFLCKVTSLSSWQSIFAHANVACSNWHSTPVSDFPT</sequence>
<proteinExistence type="predicted"/>
<organism evidence="1">
    <name type="scientific">Anguilla anguilla</name>
    <name type="common">European freshwater eel</name>
    <name type="synonym">Muraena anguilla</name>
    <dbReference type="NCBI Taxonomy" id="7936"/>
    <lineage>
        <taxon>Eukaryota</taxon>
        <taxon>Metazoa</taxon>
        <taxon>Chordata</taxon>
        <taxon>Craniata</taxon>
        <taxon>Vertebrata</taxon>
        <taxon>Euteleostomi</taxon>
        <taxon>Actinopterygii</taxon>
        <taxon>Neopterygii</taxon>
        <taxon>Teleostei</taxon>
        <taxon>Anguilliformes</taxon>
        <taxon>Anguillidae</taxon>
        <taxon>Anguilla</taxon>
    </lineage>
</organism>
<reference evidence="1" key="1">
    <citation type="submission" date="2014-11" db="EMBL/GenBank/DDBJ databases">
        <authorList>
            <person name="Amaro Gonzalez C."/>
        </authorList>
    </citation>
    <scope>NUCLEOTIDE SEQUENCE</scope>
</reference>